<sequence length="190" mass="20208">MPWPFLYLPGETLSATELAAARLDGDVVEVGEAYIPADAVETAELRAASLRPLLSPGVAVTHVSAAWVHGALPDPPARHTVQRSSARRLHHVIDNRLHYRDRRVPPEDVSVIGGVSVTTPARTLGDLVRGAFAGGEQPAATAIAMIELFPGLSGRAAAALAAAGPVSFKRPALEWLRRQAAQEEVTRYTS</sequence>
<proteinExistence type="predicted"/>
<gene>
    <name evidence="1" type="ORF">GCM10017586_06210</name>
</gene>
<protein>
    <submittedName>
        <fullName evidence="1">Uncharacterized protein</fullName>
    </submittedName>
</protein>
<evidence type="ECO:0000313" key="2">
    <source>
        <dbReference type="Proteomes" id="UP001142317"/>
    </source>
</evidence>
<comment type="caution">
    <text evidence="1">The sequence shown here is derived from an EMBL/GenBank/DDBJ whole genome shotgun (WGS) entry which is preliminary data.</text>
</comment>
<dbReference type="Proteomes" id="UP001142317">
    <property type="component" value="Unassembled WGS sequence"/>
</dbReference>
<reference evidence="1" key="2">
    <citation type="submission" date="2023-01" db="EMBL/GenBank/DDBJ databases">
        <authorList>
            <person name="Sun Q."/>
            <person name="Evtushenko L."/>
        </authorList>
    </citation>
    <scope>NUCLEOTIDE SEQUENCE</scope>
    <source>
        <strain evidence="1">VKM Ac-1447</strain>
    </source>
</reference>
<dbReference type="RefSeq" id="WP_210004936.1">
    <property type="nucleotide sequence ID" value="NZ_BSEO01000001.1"/>
</dbReference>
<name>A0A9W6HF71_9MICO</name>
<dbReference type="EMBL" id="BSEO01000001">
    <property type="protein sequence ID" value="GLJ78939.1"/>
    <property type="molecule type" value="Genomic_DNA"/>
</dbReference>
<dbReference type="AlphaFoldDB" id="A0A9W6HF71"/>
<accession>A0A9W6HF71</accession>
<keyword evidence="2" id="KW-1185">Reference proteome</keyword>
<reference evidence="1" key="1">
    <citation type="journal article" date="2014" name="Int. J. Syst. Evol. Microbiol.">
        <title>Complete genome sequence of Corynebacterium casei LMG S-19264T (=DSM 44701T), isolated from a smear-ripened cheese.</title>
        <authorList>
            <consortium name="US DOE Joint Genome Institute (JGI-PGF)"/>
            <person name="Walter F."/>
            <person name="Albersmeier A."/>
            <person name="Kalinowski J."/>
            <person name="Ruckert C."/>
        </authorList>
    </citation>
    <scope>NUCLEOTIDE SEQUENCE</scope>
    <source>
        <strain evidence="1">VKM Ac-1447</strain>
    </source>
</reference>
<organism evidence="1 2">
    <name type="scientific">Microbacterium imperiale</name>
    <dbReference type="NCBI Taxonomy" id="33884"/>
    <lineage>
        <taxon>Bacteria</taxon>
        <taxon>Bacillati</taxon>
        <taxon>Actinomycetota</taxon>
        <taxon>Actinomycetes</taxon>
        <taxon>Micrococcales</taxon>
        <taxon>Microbacteriaceae</taxon>
        <taxon>Microbacterium</taxon>
    </lineage>
</organism>
<evidence type="ECO:0000313" key="1">
    <source>
        <dbReference type="EMBL" id="GLJ78939.1"/>
    </source>
</evidence>